<dbReference type="OrthoDB" id="19439at2759"/>
<dbReference type="PANTHER" id="PTHR13477">
    <property type="entry name" value="MITOCHONDRIAL 39S RIBOSOMAL PROTEIN L49"/>
    <property type="match status" value="1"/>
</dbReference>
<dbReference type="Proteomes" id="UP000807353">
    <property type="component" value="Unassembled WGS sequence"/>
</dbReference>
<accession>A0A9P6CDZ2</accession>
<comment type="subcellular location">
    <subcellularLocation>
        <location evidence="1">Mitochondrion</location>
    </subcellularLocation>
</comment>
<evidence type="ECO:0000256" key="6">
    <source>
        <dbReference type="ARBA" id="ARBA00035191"/>
    </source>
</evidence>
<gene>
    <name evidence="7" type="ORF">BDZ94DRAFT_1270140</name>
</gene>
<keyword evidence="3 7" id="KW-0689">Ribosomal protein</keyword>
<comment type="similarity">
    <text evidence="2">Belongs to the mitochondrion-specific ribosomal protein mL49 family.</text>
</comment>
<dbReference type="PANTHER" id="PTHR13477:SF0">
    <property type="entry name" value="LARGE RIBOSOMAL SUBUNIT PROTEIN ML49"/>
    <property type="match status" value="1"/>
</dbReference>
<dbReference type="InterPro" id="IPR007740">
    <property type="entry name" value="Ribosomal_mL49"/>
</dbReference>
<keyword evidence="5" id="KW-0687">Ribonucleoprotein</keyword>
<evidence type="ECO:0000256" key="2">
    <source>
        <dbReference type="ARBA" id="ARBA00005677"/>
    </source>
</evidence>
<organism evidence="7 8">
    <name type="scientific">Collybia nuda</name>
    <dbReference type="NCBI Taxonomy" id="64659"/>
    <lineage>
        <taxon>Eukaryota</taxon>
        <taxon>Fungi</taxon>
        <taxon>Dikarya</taxon>
        <taxon>Basidiomycota</taxon>
        <taxon>Agaricomycotina</taxon>
        <taxon>Agaricomycetes</taxon>
        <taxon>Agaricomycetidae</taxon>
        <taxon>Agaricales</taxon>
        <taxon>Tricholomatineae</taxon>
        <taxon>Clitocybaceae</taxon>
        <taxon>Collybia</taxon>
    </lineage>
</organism>
<evidence type="ECO:0000256" key="5">
    <source>
        <dbReference type="ARBA" id="ARBA00023274"/>
    </source>
</evidence>
<sequence>MFNPLLRNLTIPLPLRTLRQYTQAVPAVDPSQPRTVQYPYFVPRNTRGNLPVYTDVRNGGTRYLVTIRNVDGNANLLAKDLSMSLFQQNSSEATRLKIEIVRSKNLIISGGHWKNDIMEWLQKKGF</sequence>
<evidence type="ECO:0000256" key="4">
    <source>
        <dbReference type="ARBA" id="ARBA00023128"/>
    </source>
</evidence>
<evidence type="ECO:0000313" key="8">
    <source>
        <dbReference type="Proteomes" id="UP000807353"/>
    </source>
</evidence>
<dbReference type="Gene3D" id="3.30.780.10">
    <property type="entry name" value="SUI1-like domain"/>
    <property type="match status" value="1"/>
</dbReference>
<evidence type="ECO:0000256" key="1">
    <source>
        <dbReference type="ARBA" id="ARBA00004173"/>
    </source>
</evidence>
<keyword evidence="8" id="KW-1185">Reference proteome</keyword>
<proteinExistence type="inferred from homology"/>
<evidence type="ECO:0000313" key="7">
    <source>
        <dbReference type="EMBL" id="KAF9458650.1"/>
    </source>
</evidence>
<dbReference type="GO" id="GO:0006412">
    <property type="term" value="P:translation"/>
    <property type="evidence" value="ECO:0007669"/>
    <property type="project" value="InterPro"/>
</dbReference>
<keyword evidence="4" id="KW-0496">Mitochondrion</keyword>
<reference evidence="7" key="1">
    <citation type="submission" date="2020-11" db="EMBL/GenBank/DDBJ databases">
        <authorList>
            <consortium name="DOE Joint Genome Institute"/>
            <person name="Ahrendt S."/>
            <person name="Riley R."/>
            <person name="Andreopoulos W."/>
            <person name="Labutti K."/>
            <person name="Pangilinan J."/>
            <person name="Ruiz-Duenas F.J."/>
            <person name="Barrasa J.M."/>
            <person name="Sanchez-Garcia M."/>
            <person name="Camarero S."/>
            <person name="Miyauchi S."/>
            <person name="Serrano A."/>
            <person name="Linde D."/>
            <person name="Babiker R."/>
            <person name="Drula E."/>
            <person name="Ayuso-Fernandez I."/>
            <person name="Pacheco R."/>
            <person name="Padilla G."/>
            <person name="Ferreira P."/>
            <person name="Barriuso J."/>
            <person name="Kellner H."/>
            <person name="Castanera R."/>
            <person name="Alfaro M."/>
            <person name="Ramirez L."/>
            <person name="Pisabarro A.G."/>
            <person name="Kuo A."/>
            <person name="Tritt A."/>
            <person name="Lipzen A."/>
            <person name="He G."/>
            <person name="Yan M."/>
            <person name="Ng V."/>
            <person name="Cullen D."/>
            <person name="Martin F."/>
            <person name="Rosso M.-N."/>
            <person name="Henrissat B."/>
            <person name="Hibbett D."/>
            <person name="Martinez A.T."/>
            <person name="Grigoriev I.V."/>
        </authorList>
    </citation>
    <scope>NUCLEOTIDE SEQUENCE</scope>
    <source>
        <strain evidence="7">CBS 247.69</strain>
    </source>
</reference>
<dbReference type="Pfam" id="PF05046">
    <property type="entry name" value="Img2"/>
    <property type="match status" value="1"/>
</dbReference>
<evidence type="ECO:0000256" key="3">
    <source>
        <dbReference type="ARBA" id="ARBA00022980"/>
    </source>
</evidence>
<comment type="caution">
    <text evidence="7">The sequence shown here is derived from an EMBL/GenBank/DDBJ whole genome shotgun (WGS) entry which is preliminary data.</text>
</comment>
<dbReference type="GO" id="GO:0003735">
    <property type="term" value="F:structural constituent of ribosome"/>
    <property type="evidence" value="ECO:0007669"/>
    <property type="project" value="InterPro"/>
</dbReference>
<dbReference type="AlphaFoldDB" id="A0A9P6CDZ2"/>
<name>A0A9P6CDZ2_9AGAR</name>
<dbReference type="EMBL" id="MU150334">
    <property type="protein sequence ID" value="KAF9458650.1"/>
    <property type="molecule type" value="Genomic_DNA"/>
</dbReference>
<dbReference type="GO" id="GO:0005762">
    <property type="term" value="C:mitochondrial large ribosomal subunit"/>
    <property type="evidence" value="ECO:0007669"/>
    <property type="project" value="TreeGrafter"/>
</dbReference>
<protein>
    <recommendedName>
        <fullName evidence="6">Large ribosomal subunit protein mL49</fullName>
    </recommendedName>
</protein>